<reference evidence="6 7" key="1">
    <citation type="journal article" date="2020" name="ISME J.">
        <title>Uncovering the hidden diversity of litter-decomposition mechanisms in mushroom-forming fungi.</title>
        <authorList>
            <person name="Floudas D."/>
            <person name="Bentzer J."/>
            <person name="Ahren D."/>
            <person name="Johansson T."/>
            <person name="Persson P."/>
            <person name="Tunlid A."/>
        </authorList>
    </citation>
    <scope>NUCLEOTIDE SEQUENCE [LARGE SCALE GENOMIC DNA]</scope>
    <source>
        <strain evidence="6 7">CBS 291.85</strain>
    </source>
</reference>
<feature type="domain" description="Glycosyl transferase family 3 N-terminal" evidence="5">
    <location>
        <begin position="10"/>
        <end position="74"/>
    </location>
</feature>
<feature type="domain" description="Glycosyl transferase family 3" evidence="4">
    <location>
        <begin position="211"/>
        <end position="321"/>
    </location>
</feature>
<dbReference type="Gene3D" id="3.40.1030.10">
    <property type="entry name" value="Nucleoside phosphorylase/phosphoribosyltransferase catalytic domain"/>
    <property type="match status" value="1"/>
</dbReference>
<organism evidence="6 7">
    <name type="scientific">Tetrapyrgos nigripes</name>
    <dbReference type="NCBI Taxonomy" id="182062"/>
    <lineage>
        <taxon>Eukaryota</taxon>
        <taxon>Fungi</taxon>
        <taxon>Dikarya</taxon>
        <taxon>Basidiomycota</taxon>
        <taxon>Agaricomycotina</taxon>
        <taxon>Agaricomycetes</taxon>
        <taxon>Agaricomycetidae</taxon>
        <taxon>Agaricales</taxon>
        <taxon>Marasmiineae</taxon>
        <taxon>Marasmiaceae</taxon>
        <taxon>Tetrapyrgos</taxon>
    </lineage>
</organism>
<evidence type="ECO:0000256" key="2">
    <source>
        <dbReference type="ARBA" id="ARBA00022679"/>
    </source>
</evidence>
<dbReference type="Gene3D" id="1.20.970.10">
    <property type="entry name" value="Transferase, Pyrimidine Nucleoside Phosphorylase, Chain C"/>
    <property type="match status" value="1"/>
</dbReference>
<feature type="region of interest" description="Disordered" evidence="3">
    <location>
        <begin position="402"/>
        <end position="429"/>
    </location>
</feature>
<keyword evidence="2" id="KW-0808">Transferase</keyword>
<gene>
    <name evidence="6" type="ORF">D9758_009539</name>
</gene>
<evidence type="ECO:0000259" key="5">
    <source>
        <dbReference type="Pfam" id="PF02885"/>
    </source>
</evidence>
<accession>A0A8H5LG47</accession>
<dbReference type="EMBL" id="JAACJM010000055">
    <property type="protein sequence ID" value="KAF5356379.1"/>
    <property type="molecule type" value="Genomic_DNA"/>
</dbReference>
<feature type="region of interest" description="Disordered" evidence="3">
    <location>
        <begin position="169"/>
        <end position="204"/>
    </location>
</feature>
<dbReference type="Pfam" id="PF00591">
    <property type="entry name" value="Glycos_transf_3"/>
    <property type="match status" value="3"/>
</dbReference>
<dbReference type="GO" id="GO:0005829">
    <property type="term" value="C:cytosol"/>
    <property type="evidence" value="ECO:0007669"/>
    <property type="project" value="TreeGrafter"/>
</dbReference>
<evidence type="ECO:0000313" key="7">
    <source>
        <dbReference type="Proteomes" id="UP000559256"/>
    </source>
</evidence>
<dbReference type="PANTHER" id="PTHR43285:SF2">
    <property type="entry name" value="ANTHRANILATE PHOSPHORIBOSYLTRANSFERASE"/>
    <property type="match status" value="1"/>
</dbReference>
<dbReference type="OrthoDB" id="427800at2759"/>
<proteinExistence type="predicted"/>
<evidence type="ECO:0000259" key="4">
    <source>
        <dbReference type="Pfam" id="PF00591"/>
    </source>
</evidence>
<sequence>MTCTPDTFRPLLKRLVETPEYFSSSDLVNALNHIFTPSALEPSQISAFLTALHIHRVERRPESLAAAAQVLRERSLRCQIEGLGEDGDFVCDIVGTGGDGWNLFNVSTTAGVVAAGAGVRVIKHGSRASTSSSGSADLLQALGCIFVAPPPIPNDPEKVKPSTLKHFIPKPELYSPNPTPPDSPTTPTHSQSSSNDESSPSKQKYTPLPSIPFTFILAPHYHPSLAYIAPFRRQLPFRTMFNILGPLINPARPKGMVLGIAEPELGWTFARSLREGGVERGLVVCGEERLDEISCAGGTWVWSVGVDLEEALGLGDRSSSSSNENTETQNQDLDAKTQTQRLRDLKDLRKEEQTFHDSSVYGPITVTKIRVTPSMFGLPSHPLSEVVGGSPEENAEVFKGMLQGKGDSDSSKNSDPTTPTPTVGRIGSNPNANLTPFLNFTLLNASALLVVSGVAKTFREGTEMARESVRSGRAWEVFERFREVGGGARGGK</sequence>
<dbReference type="InterPro" id="IPR035902">
    <property type="entry name" value="Nuc_phospho_transferase"/>
</dbReference>
<dbReference type="AlphaFoldDB" id="A0A8H5LG47"/>
<comment type="caution">
    <text evidence="6">The sequence shown here is derived from an EMBL/GenBank/DDBJ whole genome shotgun (WGS) entry which is preliminary data.</text>
</comment>
<protein>
    <recommendedName>
        <fullName evidence="8">Anthranilate phosphoribosyltransferase</fullName>
    </recommendedName>
</protein>
<evidence type="ECO:0000256" key="3">
    <source>
        <dbReference type="SAM" id="MobiDB-lite"/>
    </source>
</evidence>
<dbReference type="InterPro" id="IPR005940">
    <property type="entry name" value="Anthranilate_Pribosyl_Tfrase"/>
</dbReference>
<dbReference type="SUPFAM" id="SSF52418">
    <property type="entry name" value="Nucleoside phosphorylase/phosphoribosyltransferase catalytic domain"/>
    <property type="match status" value="2"/>
</dbReference>
<evidence type="ECO:0000256" key="1">
    <source>
        <dbReference type="ARBA" id="ARBA00022676"/>
    </source>
</evidence>
<dbReference type="Proteomes" id="UP000559256">
    <property type="component" value="Unassembled WGS sequence"/>
</dbReference>
<dbReference type="InterPro" id="IPR000312">
    <property type="entry name" value="Glycosyl_Trfase_fam3"/>
</dbReference>
<feature type="domain" description="Glycosyl transferase family 3" evidence="4">
    <location>
        <begin position="90"/>
        <end position="144"/>
    </location>
</feature>
<dbReference type="PANTHER" id="PTHR43285">
    <property type="entry name" value="ANTHRANILATE PHOSPHORIBOSYLTRANSFERASE"/>
    <property type="match status" value="1"/>
</dbReference>
<name>A0A8H5LG47_9AGAR</name>
<feature type="compositionally biased region" description="Low complexity" evidence="3">
    <location>
        <begin position="318"/>
        <end position="331"/>
    </location>
</feature>
<evidence type="ECO:0008006" key="8">
    <source>
        <dbReference type="Google" id="ProtNLM"/>
    </source>
</evidence>
<dbReference type="InterPro" id="IPR017459">
    <property type="entry name" value="Glycosyl_Trfase_fam3_N_dom"/>
</dbReference>
<keyword evidence="1" id="KW-0328">Glycosyltransferase</keyword>
<feature type="region of interest" description="Disordered" evidence="3">
    <location>
        <begin position="314"/>
        <end position="339"/>
    </location>
</feature>
<feature type="compositionally biased region" description="Low complexity" evidence="3">
    <location>
        <begin position="185"/>
        <end position="201"/>
    </location>
</feature>
<feature type="domain" description="Glycosyl transferase family 3" evidence="4">
    <location>
        <begin position="365"/>
        <end position="474"/>
    </location>
</feature>
<dbReference type="GO" id="GO:0004048">
    <property type="term" value="F:anthranilate phosphoribosyltransferase activity"/>
    <property type="evidence" value="ECO:0007669"/>
    <property type="project" value="InterPro"/>
</dbReference>
<dbReference type="GO" id="GO:0000162">
    <property type="term" value="P:L-tryptophan biosynthetic process"/>
    <property type="evidence" value="ECO:0007669"/>
    <property type="project" value="InterPro"/>
</dbReference>
<keyword evidence="7" id="KW-1185">Reference proteome</keyword>
<evidence type="ECO:0000313" key="6">
    <source>
        <dbReference type="EMBL" id="KAF5356379.1"/>
    </source>
</evidence>
<dbReference type="Pfam" id="PF02885">
    <property type="entry name" value="Glycos_trans_3N"/>
    <property type="match status" value="1"/>
</dbReference>